<proteinExistence type="predicted"/>
<dbReference type="Gene3D" id="3.10.50.40">
    <property type="match status" value="1"/>
</dbReference>
<dbReference type="InterPro" id="IPR000297">
    <property type="entry name" value="PPIase_PpiC"/>
</dbReference>
<evidence type="ECO:0000313" key="4">
    <source>
        <dbReference type="Proteomes" id="UP000269352"/>
    </source>
</evidence>
<organism evidence="3 4">
    <name type="scientific">Termititenax aidoneus</name>
    <dbReference type="NCBI Taxonomy" id="2218524"/>
    <lineage>
        <taxon>Bacteria</taxon>
        <taxon>Bacillati</taxon>
        <taxon>Candidatus Margulisiibacteriota</taxon>
        <taxon>Candidatus Termititenacia</taxon>
        <taxon>Candidatus Termititenacales</taxon>
        <taxon>Candidatus Termititenacaceae</taxon>
        <taxon>Candidatus Termititenax</taxon>
    </lineage>
</organism>
<dbReference type="PROSITE" id="PS51257">
    <property type="entry name" value="PROKAR_LIPOPROTEIN"/>
    <property type="match status" value="1"/>
</dbReference>
<dbReference type="PROSITE" id="PS50198">
    <property type="entry name" value="PPIC_PPIASE_2"/>
    <property type="match status" value="1"/>
</dbReference>
<keyword evidence="1" id="KW-0697">Rotamase</keyword>
<evidence type="ECO:0000259" key="2">
    <source>
        <dbReference type="PROSITE" id="PS50198"/>
    </source>
</evidence>
<feature type="domain" description="PpiC" evidence="2">
    <location>
        <begin position="186"/>
        <end position="293"/>
    </location>
</feature>
<evidence type="ECO:0000313" key="3">
    <source>
        <dbReference type="EMBL" id="GBR74648.1"/>
    </source>
</evidence>
<dbReference type="Pfam" id="PF14559">
    <property type="entry name" value="TPR_19"/>
    <property type="match status" value="1"/>
</dbReference>
<name>A0A388TCS0_TERA1</name>
<dbReference type="SUPFAM" id="SSF54534">
    <property type="entry name" value="FKBP-like"/>
    <property type="match status" value="1"/>
</dbReference>
<gene>
    <name evidence="3" type="ORF">NO1_1789</name>
</gene>
<dbReference type="InterPro" id="IPR046357">
    <property type="entry name" value="PPIase_dom_sf"/>
</dbReference>
<dbReference type="EMBL" id="BGZN01000064">
    <property type="protein sequence ID" value="GBR74648.1"/>
    <property type="molecule type" value="Genomic_DNA"/>
</dbReference>
<dbReference type="PANTHER" id="PTHR47245">
    <property type="entry name" value="PEPTIDYLPROLYL ISOMERASE"/>
    <property type="match status" value="1"/>
</dbReference>
<keyword evidence="4" id="KW-1185">Reference proteome</keyword>
<keyword evidence="1" id="KW-0413">Isomerase</keyword>
<dbReference type="InterPro" id="IPR027304">
    <property type="entry name" value="Trigger_fact/SurA_dom_sf"/>
</dbReference>
<dbReference type="Pfam" id="PF13616">
    <property type="entry name" value="Rotamase_3"/>
    <property type="match status" value="1"/>
</dbReference>
<dbReference type="Gene3D" id="1.10.4030.10">
    <property type="entry name" value="Porin chaperone SurA, peptide-binding domain"/>
    <property type="match status" value="1"/>
</dbReference>
<dbReference type="GO" id="GO:0003755">
    <property type="term" value="F:peptidyl-prolyl cis-trans isomerase activity"/>
    <property type="evidence" value="ECO:0007669"/>
    <property type="project" value="UniProtKB-KW"/>
</dbReference>
<dbReference type="InterPro" id="IPR023058">
    <property type="entry name" value="PPIase_PpiC_CS"/>
</dbReference>
<dbReference type="Gene3D" id="1.25.40.10">
    <property type="entry name" value="Tetratricopeptide repeat domain"/>
    <property type="match status" value="1"/>
</dbReference>
<protein>
    <recommendedName>
        <fullName evidence="2">PpiC domain-containing protein</fullName>
    </recommendedName>
</protein>
<dbReference type="PANTHER" id="PTHR47245:SF2">
    <property type="entry name" value="PEPTIDYL-PROLYL CIS-TRANS ISOMERASE HP_0175-RELATED"/>
    <property type="match status" value="1"/>
</dbReference>
<evidence type="ECO:0000256" key="1">
    <source>
        <dbReference type="PROSITE-ProRule" id="PRU00278"/>
    </source>
</evidence>
<reference evidence="3 4" key="1">
    <citation type="journal article" date="2019" name="ISME J.">
        <title>Genome analyses of uncultured TG2/ZB3 bacteria in 'Margulisbacteria' specifically attached to ectosymbiotic spirochetes of protists in the termite gut.</title>
        <authorList>
            <person name="Utami Y.D."/>
            <person name="Kuwahara H."/>
            <person name="Igai K."/>
            <person name="Murakami T."/>
            <person name="Sugaya K."/>
            <person name="Morikawa T."/>
            <person name="Nagura Y."/>
            <person name="Yuki M."/>
            <person name="Deevong P."/>
            <person name="Inoue T."/>
            <person name="Kihara K."/>
            <person name="Lo N."/>
            <person name="Yamada A."/>
            <person name="Ohkuma M."/>
            <person name="Hongoh Y."/>
        </authorList>
    </citation>
    <scope>NUCLEOTIDE SEQUENCE [LARGE SCALE GENOMIC DNA]</scope>
    <source>
        <strain evidence="3">NkOx7-01</strain>
    </source>
</reference>
<sequence>MLNFMRKHADKIIWLLVLAFVLSIGVVSCTGRRRGADTSAPQQARNANTLATINGQDIDARFFLRAYNSSIASFRSAGQSDMIDPKIDAYVGYAALMQTLDAGKRLDYAKQLKIKVSRTEINQQIEALRNAYQLKSDDELNKLLEANGLKLKDLKRDIRQQLTLAKIDDSIKRSVVVSDKDVQNQYKRVRARHILISFNRSGWTDKTDPEREKLARDLAAEVYDQLMSSGNFAELAREYSDDTGSAVRGGELGWFGVNMMVSEFEDVAFNLEKDQISKPFKTQFGYHIVQTEEIEQQEIPLDVDEKELQQQLLNQKQQVALQRFYNKLQTEYKTEIFYPPFQAYDFRMQGELDKALNLYRQISAQNPQSPLPYLFTAEIYELQQKYAEAQAEYDRAFLIQKLNPGLKIPYIHFYQAGLYAKQNKNTQAIKELQLAEALVSDNAHALERIKDQYTELKSPANADKVDLKIKALQRARTAPTADEAVEFD</sequence>
<dbReference type="PROSITE" id="PS01096">
    <property type="entry name" value="PPIC_PPIASE_1"/>
    <property type="match status" value="1"/>
</dbReference>
<dbReference type="Proteomes" id="UP000269352">
    <property type="component" value="Unassembled WGS sequence"/>
</dbReference>
<dbReference type="SUPFAM" id="SSF109998">
    <property type="entry name" value="Triger factor/SurA peptide-binding domain-like"/>
    <property type="match status" value="1"/>
</dbReference>
<dbReference type="Pfam" id="PF13624">
    <property type="entry name" value="SurA_N_3"/>
    <property type="match status" value="1"/>
</dbReference>
<dbReference type="InterPro" id="IPR050245">
    <property type="entry name" value="PrsA_foldase"/>
</dbReference>
<comment type="caution">
    <text evidence="3">The sequence shown here is derived from an EMBL/GenBank/DDBJ whole genome shotgun (WGS) entry which is preliminary data.</text>
</comment>
<dbReference type="SUPFAM" id="SSF48452">
    <property type="entry name" value="TPR-like"/>
    <property type="match status" value="1"/>
</dbReference>
<accession>A0A388TCS0</accession>
<dbReference type="AlphaFoldDB" id="A0A388TCS0"/>
<dbReference type="InterPro" id="IPR011990">
    <property type="entry name" value="TPR-like_helical_dom_sf"/>
</dbReference>